<accession>A0ABP8YEB9</accession>
<sequence>MEVAVRRISAGVPGEFEAVVGRFEDLVPAVDVEALGTAAKTGDWSEVERWAPKWASTVSP</sequence>
<proteinExistence type="predicted"/>
<protein>
    <submittedName>
        <fullName evidence="1">Uncharacterized protein</fullName>
    </submittedName>
</protein>
<reference evidence="2" key="1">
    <citation type="journal article" date="2019" name="Int. J. Syst. Evol. Microbiol.">
        <title>The Global Catalogue of Microorganisms (GCM) 10K type strain sequencing project: providing services to taxonomists for standard genome sequencing and annotation.</title>
        <authorList>
            <consortium name="The Broad Institute Genomics Platform"/>
            <consortium name="The Broad Institute Genome Sequencing Center for Infectious Disease"/>
            <person name="Wu L."/>
            <person name="Ma J."/>
        </authorList>
    </citation>
    <scope>NUCLEOTIDE SEQUENCE [LARGE SCALE GENOMIC DNA]</scope>
    <source>
        <strain evidence="2">JCM 18063</strain>
    </source>
</reference>
<organism evidence="1 2">
    <name type="scientific">Isoptericola chiayiensis</name>
    <dbReference type="NCBI Taxonomy" id="579446"/>
    <lineage>
        <taxon>Bacteria</taxon>
        <taxon>Bacillati</taxon>
        <taxon>Actinomycetota</taxon>
        <taxon>Actinomycetes</taxon>
        <taxon>Micrococcales</taxon>
        <taxon>Promicromonosporaceae</taxon>
        <taxon>Isoptericola</taxon>
    </lineage>
</organism>
<comment type="caution">
    <text evidence="1">The sequence shown here is derived from an EMBL/GenBank/DDBJ whole genome shotgun (WGS) entry which is preliminary data.</text>
</comment>
<name>A0ABP8YEB9_9MICO</name>
<dbReference type="EMBL" id="BAABID010000008">
    <property type="protein sequence ID" value="GAA4727762.1"/>
    <property type="molecule type" value="Genomic_DNA"/>
</dbReference>
<dbReference type="RefSeq" id="WP_172149820.1">
    <property type="nucleotide sequence ID" value="NZ_BAABID010000008.1"/>
</dbReference>
<gene>
    <name evidence="1" type="ORF">GCM10023216_18660</name>
</gene>
<keyword evidence="2" id="KW-1185">Reference proteome</keyword>
<dbReference type="Proteomes" id="UP001500956">
    <property type="component" value="Unassembled WGS sequence"/>
</dbReference>
<evidence type="ECO:0000313" key="1">
    <source>
        <dbReference type="EMBL" id="GAA4727762.1"/>
    </source>
</evidence>
<evidence type="ECO:0000313" key="2">
    <source>
        <dbReference type="Proteomes" id="UP001500956"/>
    </source>
</evidence>